<dbReference type="Proteomes" id="UP000285190">
    <property type="component" value="Unassembled WGS sequence"/>
</dbReference>
<proteinExistence type="predicted"/>
<comment type="caution">
    <text evidence="2">The sequence shown here is derived from an EMBL/GenBank/DDBJ whole genome shotgun (WGS) entry which is preliminary data.</text>
</comment>
<reference evidence="2 3" key="1">
    <citation type="submission" date="2018-09" db="EMBL/GenBank/DDBJ databases">
        <authorList>
            <person name="Zhu H."/>
        </authorList>
    </citation>
    <scope>NUCLEOTIDE SEQUENCE [LARGE SCALE GENOMIC DNA]</scope>
    <source>
        <strain evidence="2 3">K2R10-39</strain>
    </source>
</reference>
<evidence type="ECO:0000256" key="1">
    <source>
        <dbReference type="SAM" id="MobiDB-lite"/>
    </source>
</evidence>
<feature type="compositionally biased region" description="Basic residues" evidence="1">
    <location>
        <begin position="9"/>
        <end position="18"/>
    </location>
</feature>
<keyword evidence="3" id="KW-1185">Reference proteome</keyword>
<feature type="region of interest" description="Disordered" evidence="1">
    <location>
        <begin position="1"/>
        <end position="42"/>
    </location>
</feature>
<name>A0A418WWY8_9BURK</name>
<evidence type="ECO:0000313" key="3">
    <source>
        <dbReference type="Proteomes" id="UP000285190"/>
    </source>
</evidence>
<organism evidence="2 3">
    <name type="scientific">Noviherbaspirillum cavernae</name>
    <dbReference type="NCBI Taxonomy" id="2320862"/>
    <lineage>
        <taxon>Bacteria</taxon>
        <taxon>Pseudomonadati</taxon>
        <taxon>Pseudomonadota</taxon>
        <taxon>Betaproteobacteria</taxon>
        <taxon>Burkholderiales</taxon>
        <taxon>Oxalobacteraceae</taxon>
        <taxon>Noviherbaspirillum</taxon>
    </lineage>
</organism>
<accession>A0A418WWY8</accession>
<evidence type="ECO:0000313" key="2">
    <source>
        <dbReference type="EMBL" id="RJG04744.1"/>
    </source>
</evidence>
<gene>
    <name evidence="2" type="ORF">D3870_00765</name>
</gene>
<protein>
    <submittedName>
        <fullName evidence="2">Uncharacterized protein</fullName>
    </submittedName>
</protein>
<sequence>MRSFESHKRQAQRPRIGKQLKQEREERERTASNHTLSRRLLNKKTDATRFNILTWGSHGESAASEPEASSTAHHHLVAGAAPVMADNGGWQERKFQPGDLVYGIEKGEFGVGRKWYIDQGPFKPEKGEGPRSERIDDYRVLSVEKRKAWVPSDEANFIKALTNHEKYKSAVDGADTNEAVRRKVKGGLHWATKVAHKHVHFVLDGLDMQSVVLKNHRGKNGDRSSQGDAREVKNRALTGAELRWIYRNRDDSQVQQHVHFWFGGEQVCPPWQKGYLCDPTDGSLIEDPKGGATLWAQYEPRNQS</sequence>
<feature type="compositionally biased region" description="Basic and acidic residues" evidence="1">
    <location>
        <begin position="20"/>
        <end position="31"/>
    </location>
</feature>
<dbReference type="AlphaFoldDB" id="A0A418WWY8"/>
<dbReference type="EMBL" id="QYUN01000002">
    <property type="protein sequence ID" value="RJG04744.1"/>
    <property type="molecule type" value="Genomic_DNA"/>
</dbReference>